<dbReference type="Gene3D" id="1.20.144.10">
    <property type="entry name" value="Phosphatidic acid phosphatase type 2/haloperoxidase"/>
    <property type="match status" value="1"/>
</dbReference>
<dbReference type="InterPro" id="IPR036938">
    <property type="entry name" value="PAP2/HPO_sf"/>
</dbReference>
<dbReference type="GO" id="GO:0030288">
    <property type="term" value="C:outer membrane-bounded periplasmic space"/>
    <property type="evidence" value="ECO:0007669"/>
    <property type="project" value="InterPro"/>
</dbReference>
<evidence type="ECO:0000313" key="4">
    <source>
        <dbReference type="Proteomes" id="UP000612712"/>
    </source>
</evidence>
<accession>A0A8I0CKM7</accession>
<evidence type="ECO:0000313" key="3">
    <source>
        <dbReference type="EMBL" id="MBB3115707.1"/>
    </source>
</evidence>
<dbReference type="GeneID" id="60807897"/>
<feature type="signal peptide" evidence="1">
    <location>
        <begin position="1"/>
        <end position="21"/>
    </location>
</feature>
<protein>
    <recommendedName>
        <fullName evidence="2">Phosphatidic acid phosphatase type 2/haloperoxidase domain-containing protein</fullName>
    </recommendedName>
</protein>
<dbReference type="PROSITE" id="PS51318">
    <property type="entry name" value="TAT"/>
    <property type="match status" value="1"/>
</dbReference>
<comment type="caution">
    <text evidence="3">The sequence shown here is derived from an EMBL/GenBank/DDBJ whole genome shotgun (WGS) entry which is preliminary data.</text>
</comment>
<dbReference type="CDD" id="cd03397">
    <property type="entry name" value="PAP2_acid_phosphatase"/>
    <property type="match status" value="1"/>
</dbReference>
<dbReference type="Pfam" id="PF01569">
    <property type="entry name" value="PAP2"/>
    <property type="match status" value="1"/>
</dbReference>
<evidence type="ECO:0000256" key="1">
    <source>
        <dbReference type="SAM" id="SignalP"/>
    </source>
</evidence>
<dbReference type="InterPro" id="IPR000326">
    <property type="entry name" value="PAP2/HPO"/>
</dbReference>
<dbReference type="PANTHER" id="PTHR14969:SF60">
    <property type="entry name" value="NON-SPECIFIC ACID PHOSPHATASE"/>
    <property type="match status" value="1"/>
</dbReference>
<dbReference type="PRINTS" id="PR00483">
    <property type="entry name" value="BACPHPHTASE"/>
</dbReference>
<keyword evidence="1" id="KW-0732">Signal</keyword>
<proteinExistence type="predicted"/>
<dbReference type="SUPFAM" id="SSF48317">
    <property type="entry name" value="Acid phosphatase/Vanadium-dependent haloperoxidase"/>
    <property type="match status" value="1"/>
</dbReference>
<dbReference type="Proteomes" id="UP000612712">
    <property type="component" value="Unassembled WGS sequence"/>
</dbReference>
<dbReference type="InterPro" id="IPR001011">
    <property type="entry name" value="Acid_Pase_classA_bac"/>
</dbReference>
<reference evidence="3" key="1">
    <citation type="submission" date="2020-08" db="EMBL/GenBank/DDBJ databases">
        <title>Sequencing the genomes of 1000 actinobacteria strains.</title>
        <authorList>
            <person name="Klenk H.-P."/>
        </authorList>
    </citation>
    <scope>NUCLEOTIDE SEQUENCE</scope>
    <source>
        <strain evidence="3">DSM 20582</strain>
    </source>
</reference>
<dbReference type="RefSeq" id="WP_010267346.1">
    <property type="nucleotide sequence ID" value="NZ_AENJ01000118.1"/>
</dbReference>
<dbReference type="GO" id="GO:0003993">
    <property type="term" value="F:acid phosphatase activity"/>
    <property type="evidence" value="ECO:0007669"/>
    <property type="project" value="InterPro"/>
</dbReference>
<dbReference type="InterPro" id="IPR006311">
    <property type="entry name" value="TAT_signal"/>
</dbReference>
<gene>
    <name evidence="3" type="ORF">FHU32_000923</name>
</gene>
<feature type="domain" description="Phosphatidic acid phosphatase type 2/haloperoxidase" evidence="2">
    <location>
        <begin position="167"/>
        <end position="284"/>
    </location>
</feature>
<name>A0A8I0CKM7_9CORY</name>
<dbReference type="SMART" id="SM00014">
    <property type="entry name" value="acidPPc"/>
    <property type="match status" value="1"/>
</dbReference>
<evidence type="ECO:0000259" key="2">
    <source>
        <dbReference type="SMART" id="SM00014"/>
    </source>
</evidence>
<dbReference type="EMBL" id="JACHWT010000003">
    <property type="protein sequence ID" value="MBB3115707.1"/>
    <property type="molecule type" value="Genomic_DNA"/>
</dbReference>
<dbReference type="PANTHER" id="PTHR14969">
    <property type="entry name" value="SPHINGOSINE-1-PHOSPHATE PHOSPHOHYDROLASE"/>
    <property type="match status" value="1"/>
</dbReference>
<dbReference type="AlphaFoldDB" id="A0A8I0CKM7"/>
<organism evidence="3 4">
    <name type="scientific">Corynebacterium bovis DSM 20582 = CIP 54.80</name>
    <dbReference type="NCBI Taxonomy" id="927655"/>
    <lineage>
        <taxon>Bacteria</taxon>
        <taxon>Bacillati</taxon>
        <taxon>Actinomycetota</taxon>
        <taxon>Actinomycetes</taxon>
        <taxon>Mycobacteriales</taxon>
        <taxon>Corynebacteriaceae</taxon>
        <taxon>Corynebacterium</taxon>
    </lineage>
</organism>
<sequence>MFLTRSTSSPARRRVSTVALAAALTAGVAATGSLTAAPAEAAGSVDLPALRPAVQHPGAPVPVPFGPDRYVGYISDISSHGFGIYYDVVAGFNDITRLHRDILDQNLDTVVRVNTSATPEQVARAQVDAAADDGGLLSALSDAFGADLGQALRDGLAEGRLPKTQALLDSGWLSRAGGLASSTFAEKAIFNYDRPFVVAPDRIVRHEDGVHRFYQPESKAFPSGHTNQATWVTTLLAVMLPELGPQILARGSESGYNRMVMGVHYPLDVIGGRMTGTAAAADRWNDPRMRDALTQASQELRAELEWRTGRPLAETVAQQAPYRDTATAVREYTDRMHYDFPQIGATQQPMIVPQAAPDLLITRFPELSYEQRAEVLRRTAIPSGYPLDDQSPAGSWQRLDLAAAMAADVQVAPDGGMTVNGA</sequence>
<feature type="chain" id="PRO_5039379105" description="Phosphatidic acid phosphatase type 2/haloperoxidase domain-containing protein" evidence="1">
    <location>
        <begin position="22"/>
        <end position="422"/>
    </location>
</feature>